<reference evidence="1" key="1">
    <citation type="submission" date="2018-05" db="EMBL/GenBank/DDBJ databases">
        <authorList>
            <person name="Lanie J.A."/>
            <person name="Ng W.-L."/>
            <person name="Kazmierczak K.M."/>
            <person name="Andrzejewski T.M."/>
            <person name="Davidsen T.M."/>
            <person name="Wayne K.J."/>
            <person name="Tettelin H."/>
            <person name="Glass J.I."/>
            <person name="Rusch D."/>
            <person name="Podicherti R."/>
            <person name="Tsui H.-C.T."/>
            <person name="Winkler M.E."/>
        </authorList>
    </citation>
    <scope>NUCLEOTIDE SEQUENCE</scope>
</reference>
<proteinExistence type="predicted"/>
<accession>A0A382WJV8</accession>
<dbReference type="EMBL" id="UINC01160315">
    <property type="protein sequence ID" value="SVD58894.1"/>
    <property type="molecule type" value="Genomic_DNA"/>
</dbReference>
<sequence length="26" mass="2899">MKKNQLMSRTKSKNDIVFGSLLMGAT</sequence>
<protein>
    <submittedName>
        <fullName evidence="1">Uncharacterized protein</fullName>
    </submittedName>
</protein>
<feature type="non-terminal residue" evidence="1">
    <location>
        <position position="26"/>
    </location>
</feature>
<dbReference type="AlphaFoldDB" id="A0A382WJV8"/>
<organism evidence="1">
    <name type="scientific">marine metagenome</name>
    <dbReference type="NCBI Taxonomy" id="408172"/>
    <lineage>
        <taxon>unclassified sequences</taxon>
        <taxon>metagenomes</taxon>
        <taxon>ecological metagenomes</taxon>
    </lineage>
</organism>
<name>A0A382WJV8_9ZZZZ</name>
<evidence type="ECO:0000313" key="1">
    <source>
        <dbReference type="EMBL" id="SVD58894.1"/>
    </source>
</evidence>
<gene>
    <name evidence="1" type="ORF">METZ01_LOCUS411748</name>
</gene>